<dbReference type="Proteomes" id="UP000674938">
    <property type="component" value="Unassembled WGS sequence"/>
</dbReference>
<keyword evidence="1" id="KW-0812">Transmembrane</keyword>
<name>A0A940PGL3_9ENTE</name>
<dbReference type="AlphaFoldDB" id="A0A940PGL3"/>
<protein>
    <recommendedName>
        <fullName evidence="4">Alternate signal-mediated exported protein</fullName>
    </recommendedName>
</protein>
<gene>
    <name evidence="2" type="ORF">I6N95_24820</name>
</gene>
<keyword evidence="3" id="KW-1185">Reference proteome</keyword>
<feature type="transmembrane region" description="Helical" evidence="1">
    <location>
        <begin position="20"/>
        <end position="42"/>
    </location>
</feature>
<dbReference type="RefSeq" id="WP_209532553.1">
    <property type="nucleotide sequence ID" value="NZ_JAEEGA010000024.1"/>
</dbReference>
<sequence length="280" mass="31377">MTRKKQKRSGLSLTNNKAFFGSFMALITFVLIINATFAWSSYAKWLHNKMQSPNEKDIRVAVQGNLSGNVLTNTSGLSPQVRVKNIGEAPAFIRVSLEEVLLTLAVDTTDQTGNGHLAEYADLGGKTEVKLETPSTWQINARYTPDKLVYYETKKLATYEYKQTETNRPMELGYLDYTWGMVDPLTPPVSGYWLYEEINGRGYYFYSQSVQPGNQTTVLVDQVHLKNRAPNGLKGSLYRLDIHADGGQVNEGVYDDWGITKLVGNRIYDCYEAVLGGEGT</sequence>
<evidence type="ECO:0008006" key="4">
    <source>
        <dbReference type="Google" id="ProtNLM"/>
    </source>
</evidence>
<organism evidence="2 3">
    <name type="scientific">Vagococcus allomyrinae</name>
    <dbReference type="NCBI Taxonomy" id="2794353"/>
    <lineage>
        <taxon>Bacteria</taxon>
        <taxon>Bacillati</taxon>
        <taxon>Bacillota</taxon>
        <taxon>Bacilli</taxon>
        <taxon>Lactobacillales</taxon>
        <taxon>Enterococcaceae</taxon>
        <taxon>Vagococcus</taxon>
    </lineage>
</organism>
<keyword evidence="1" id="KW-0472">Membrane</keyword>
<accession>A0A940PGL3</accession>
<dbReference type="EMBL" id="JAEEGA010000024">
    <property type="protein sequence ID" value="MBP1044237.1"/>
    <property type="molecule type" value="Genomic_DNA"/>
</dbReference>
<comment type="caution">
    <text evidence="2">The sequence shown here is derived from an EMBL/GenBank/DDBJ whole genome shotgun (WGS) entry which is preliminary data.</text>
</comment>
<keyword evidence="1" id="KW-1133">Transmembrane helix</keyword>
<evidence type="ECO:0000313" key="3">
    <source>
        <dbReference type="Proteomes" id="UP000674938"/>
    </source>
</evidence>
<evidence type="ECO:0000313" key="2">
    <source>
        <dbReference type="EMBL" id="MBP1044237.1"/>
    </source>
</evidence>
<evidence type="ECO:0000256" key="1">
    <source>
        <dbReference type="SAM" id="Phobius"/>
    </source>
</evidence>
<reference evidence="2" key="1">
    <citation type="submission" date="2020-12" db="EMBL/GenBank/DDBJ databases">
        <title>Vagococcus allomyrinae sp. nov. and Enterococcus lavae sp. nov., isolated from the larvae of Allomyrina dichotoma.</title>
        <authorList>
            <person name="Lee S.D."/>
        </authorList>
    </citation>
    <scope>NUCLEOTIDE SEQUENCE</scope>
    <source>
        <strain evidence="2">BWB3-3</strain>
    </source>
</reference>
<proteinExistence type="predicted"/>